<name>A0A0A8Y379_ARUDO</name>
<protein>
    <submittedName>
        <fullName evidence="1">Uncharacterized protein</fullName>
    </submittedName>
</protein>
<reference evidence="1" key="2">
    <citation type="journal article" date="2015" name="Data Brief">
        <title>Shoot transcriptome of the giant reed, Arundo donax.</title>
        <authorList>
            <person name="Barrero R.A."/>
            <person name="Guerrero F.D."/>
            <person name="Moolhuijzen P."/>
            <person name="Goolsby J.A."/>
            <person name="Tidwell J."/>
            <person name="Bellgard S.E."/>
            <person name="Bellgard M.I."/>
        </authorList>
    </citation>
    <scope>NUCLEOTIDE SEQUENCE</scope>
    <source>
        <tissue evidence="1">Shoot tissue taken approximately 20 cm above the soil surface</tissue>
    </source>
</reference>
<organism evidence="1">
    <name type="scientific">Arundo donax</name>
    <name type="common">Giant reed</name>
    <name type="synonym">Donax arundinaceus</name>
    <dbReference type="NCBI Taxonomy" id="35708"/>
    <lineage>
        <taxon>Eukaryota</taxon>
        <taxon>Viridiplantae</taxon>
        <taxon>Streptophyta</taxon>
        <taxon>Embryophyta</taxon>
        <taxon>Tracheophyta</taxon>
        <taxon>Spermatophyta</taxon>
        <taxon>Magnoliopsida</taxon>
        <taxon>Liliopsida</taxon>
        <taxon>Poales</taxon>
        <taxon>Poaceae</taxon>
        <taxon>PACMAD clade</taxon>
        <taxon>Arundinoideae</taxon>
        <taxon>Arundineae</taxon>
        <taxon>Arundo</taxon>
    </lineage>
</organism>
<dbReference type="EMBL" id="GBRH01277656">
    <property type="protein sequence ID" value="JAD20239.1"/>
    <property type="molecule type" value="Transcribed_RNA"/>
</dbReference>
<dbReference type="AlphaFoldDB" id="A0A0A8Y379"/>
<reference evidence="1" key="1">
    <citation type="submission" date="2014-09" db="EMBL/GenBank/DDBJ databases">
        <authorList>
            <person name="Magalhaes I.L.F."/>
            <person name="Oliveira U."/>
            <person name="Santos F.R."/>
            <person name="Vidigal T.H.D.A."/>
            <person name="Brescovit A.D."/>
            <person name="Santos A.J."/>
        </authorList>
    </citation>
    <scope>NUCLEOTIDE SEQUENCE</scope>
    <source>
        <tissue evidence="1">Shoot tissue taken approximately 20 cm above the soil surface</tissue>
    </source>
</reference>
<accession>A0A0A8Y379</accession>
<sequence length="62" mass="6874">MFSSFLTGLQLEYQSSQQAGHRHWALPLLVPVIDLARLPAQPTRALLTAMPLAPPPSRPAQW</sequence>
<proteinExistence type="predicted"/>
<evidence type="ECO:0000313" key="1">
    <source>
        <dbReference type="EMBL" id="JAD20239.1"/>
    </source>
</evidence>